<dbReference type="STRING" id="1434232.MAIT1_00698"/>
<keyword evidence="10" id="KW-0472">Membrane</keyword>
<evidence type="ECO:0000256" key="8">
    <source>
        <dbReference type="PROSITE-ProRule" id="PRU00284"/>
    </source>
</evidence>
<dbReference type="SMART" id="SM00304">
    <property type="entry name" value="HAMP"/>
    <property type="match status" value="1"/>
</dbReference>
<evidence type="ECO:0000259" key="12">
    <source>
        <dbReference type="PROSITE" id="PS50192"/>
    </source>
</evidence>
<evidence type="ECO:0000256" key="2">
    <source>
        <dbReference type="ARBA" id="ARBA00010587"/>
    </source>
</evidence>
<keyword evidence="3" id="KW-1003">Cell membrane</keyword>
<accession>A0A1Y2K1N9</accession>
<feature type="domain" description="Methyl-accepting transducer" evidence="11">
    <location>
        <begin position="487"/>
        <end position="723"/>
    </location>
</feature>
<name>A0A1Y2K1N9_9PROT</name>
<dbReference type="NCBIfam" id="NF033749">
    <property type="entry name" value="bact_hemeryth"/>
    <property type="match status" value="1"/>
</dbReference>
<evidence type="ECO:0000256" key="5">
    <source>
        <dbReference type="ARBA" id="ARBA00023004"/>
    </source>
</evidence>
<keyword evidence="5" id="KW-0408">Iron</keyword>
<feature type="domain" description="HAMP" evidence="13">
    <location>
        <begin position="366"/>
        <end position="419"/>
    </location>
</feature>
<dbReference type="Pfam" id="PF01814">
    <property type="entry name" value="Hemerythrin"/>
    <property type="match status" value="1"/>
</dbReference>
<dbReference type="SUPFAM" id="SSF58104">
    <property type="entry name" value="Methyl-accepting chemotaxis protein (MCP) signaling domain"/>
    <property type="match status" value="1"/>
</dbReference>
<dbReference type="CDD" id="cd12107">
    <property type="entry name" value="Hemerythrin"/>
    <property type="match status" value="1"/>
</dbReference>
<keyword evidence="9" id="KW-0175">Coiled coil</keyword>
<organism evidence="14 15">
    <name type="scientific">Magnetofaba australis IT-1</name>
    <dbReference type="NCBI Taxonomy" id="1434232"/>
    <lineage>
        <taxon>Bacteria</taxon>
        <taxon>Pseudomonadati</taxon>
        <taxon>Pseudomonadota</taxon>
        <taxon>Magnetococcia</taxon>
        <taxon>Magnetococcales</taxon>
        <taxon>Magnetococcaceae</taxon>
        <taxon>Magnetofaba</taxon>
    </lineage>
</organism>
<dbReference type="GO" id="GO:0005886">
    <property type="term" value="C:plasma membrane"/>
    <property type="evidence" value="ECO:0007669"/>
    <property type="project" value="UniProtKB-SubCell"/>
</dbReference>
<evidence type="ECO:0000313" key="15">
    <source>
        <dbReference type="Proteomes" id="UP000194003"/>
    </source>
</evidence>
<evidence type="ECO:0000256" key="9">
    <source>
        <dbReference type="SAM" id="Coils"/>
    </source>
</evidence>
<evidence type="ECO:0000259" key="13">
    <source>
        <dbReference type="PROSITE" id="PS50885"/>
    </source>
</evidence>
<dbReference type="PANTHER" id="PTHR32089">
    <property type="entry name" value="METHYL-ACCEPTING CHEMOTAXIS PROTEIN MCPB"/>
    <property type="match status" value="1"/>
</dbReference>
<keyword evidence="10" id="KW-0812">Transmembrane</keyword>
<keyword evidence="6 8" id="KW-0807">Transducer</keyword>
<sequence>MFFPAPSCLCNWARRCWERKAMKQSLVFKIFFGFATILALLALQGGVTVLKLSEIDTVSAHLSATRVPMNTQAERLQSALLSSQSALRGLVSVADERLIEQRNTAWRVIEHAMTHLRKLSAGESEMETEVRQNLQVIAQQLSQLQQIQDQVAKLAHTPQNRPVLLFFHEQVAALHADAGRKLGVLIFRESRRHVGSQDPAKLKASKHLLRSMADLRGFWDAALNDLSAYLQSGDAEFVARYQAAVKKMALPIAVLQRAALNDHQSQQLQAFFAQREQFLQRAEQLLENRPDTRNWDQSRWLLRHEAMPAAFALNDAIDGLLTTINKQMYLQLDRVHEVVAASSRMTLFMLIFLVAAGGIIALLITRRLTRPVLEIENAISRLSQGDLTRRIKLSGSGDEIDRIAQDINAMAMQWELLMHSMALHAGNINSVSGELVKIRELVVHDTQKTDKTVQVVSSENSKLDQEISQVEKSVALMQSDMQSISHTSHELSATVRQIAEHATQASANMDDMVNAYEGIAAHIDDVRENLDQVDNSVQHVAESMRDMTASLQEVRNRCGQASQESERMETQAGDARKLMQELERSAQEIGKIVDIINNIARQTDMLALNASIEAAGAGEAGKGFGVVANEVKELAKQTADATQMITGKIREIQQHSHESVEAVGSIANGVGRISDSNQDILEAVEEQNANVRSINDAMQAVETASHDVGKSMTQLTASAQSVSQSARDSAQSAHQIAQLADNGAGAAEQMALSSSQTLEQTNLVTAAVGNTLASSSIVQERMHDTANTITMMSGSAQHFERLSHSLQSMSNAMFITQLEQDTGNPPFNVRAMKDYFITTQGKLEQVAHGRIAASEIDLAALEGATLATTWFNNEGLERFGKLAEFAPAKEQFLALEALAAAALEQGQASDFASVRERVEQYHIQRGQFFKTLDALYMACRGSRNEVHEFFPWNDKMSVGVKQLDDEHKRLVDIVNNLHRLLKSDGERSALGAILRELTDFTVTHFEHEEALMAKHQFPGLEDQKSQHRRMVATFQHLVERFENGEFTVAMDVMSFARGWLTKHILGTDMQYKSFFNAKGVY</sequence>
<dbReference type="Gene3D" id="6.10.340.10">
    <property type="match status" value="1"/>
</dbReference>
<dbReference type="NCBIfam" id="TIGR02481">
    <property type="entry name" value="hemeryth_dom"/>
    <property type="match status" value="1"/>
</dbReference>
<dbReference type="Pfam" id="PF00015">
    <property type="entry name" value="MCPsignal"/>
    <property type="match status" value="1"/>
</dbReference>
<evidence type="ECO:0000259" key="11">
    <source>
        <dbReference type="PROSITE" id="PS50111"/>
    </source>
</evidence>
<feature type="coiled-coil region" evidence="9">
    <location>
        <begin position="544"/>
        <end position="585"/>
    </location>
</feature>
<dbReference type="InterPro" id="IPR003660">
    <property type="entry name" value="HAMP_dom"/>
</dbReference>
<comment type="caution">
    <text evidence="14">The sequence shown here is derived from an EMBL/GenBank/DDBJ whole genome shotgun (WGS) entry which is preliminary data.</text>
</comment>
<dbReference type="SMART" id="SM00283">
    <property type="entry name" value="MA"/>
    <property type="match status" value="1"/>
</dbReference>
<evidence type="ECO:0000256" key="7">
    <source>
        <dbReference type="ARBA" id="ARBA00029447"/>
    </source>
</evidence>
<dbReference type="Proteomes" id="UP000194003">
    <property type="component" value="Unassembled WGS sequence"/>
</dbReference>
<dbReference type="InterPro" id="IPR000727">
    <property type="entry name" value="T_SNARE_dom"/>
</dbReference>
<dbReference type="PROSITE" id="PS50885">
    <property type="entry name" value="HAMP"/>
    <property type="match status" value="1"/>
</dbReference>
<feature type="domain" description="T-SNARE coiled-coil homology" evidence="12">
    <location>
        <begin position="653"/>
        <end position="715"/>
    </location>
</feature>
<dbReference type="InterPro" id="IPR004089">
    <property type="entry name" value="MCPsignal_dom"/>
</dbReference>
<dbReference type="InterPro" id="IPR035938">
    <property type="entry name" value="Hemerythrin-like_sf"/>
</dbReference>
<keyword evidence="4" id="KW-0479">Metal-binding</keyword>
<dbReference type="CDD" id="cd06225">
    <property type="entry name" value="HAMP"/>
    <property type="match status" value="1"/>
</dbReference>
<dbReference type="Gene3D" id="1.20.120.50">
    <property type="entry name" value="Hemerythrin-like"/>
    <property type="match status" value="1"/>
</dbReference>
<dbReference type="InterPro" id="IPR012312">
    <property type="entry name" value="Hemerythrin-like"/>
</dbReference>
<dbReference type="GO" id="GO:0046872">
    <property type="term" value="F:metal ion binding"/>
    <property type="evidence" value="ECO:0007669"/>
    <property type="project" value="UniProtKB-KW"/>
</dbReference>
<evidence type="ECO:0000256" key="3">
    <source>
        <dbReference type="ARBA" id="ARBA00022519"/>
    </source>
</evidence>
<dbReference type="AlphaFoldDB" id="A0A1Y2K1N9"/>
<evidence type="ECO:0000256" key="10">
    <source>
        <dbReference type="SAM" id="Phobius"/>
    </source>
</evidence>
<comment type="subcellular location">
    <subcellularLocation>
        <location evidence="1">Cell inner membrane</location>
        <topology evidence="1">Multi-pass membrane protein</topology>
    </subcellularLocation>
</comment>
<dbReference type="Gene3D" id="1.10.287.950">
    <property type="entry name" value="Methyl-accepting chemotaxis protein"/>
    <property type="match status" value="1"/>
</dbReference>
<dbReference type="PANTHER" id="PTHR32089:SF112">
    <property type="entry name" value="LYSOZYME-LIKE PROTEIN-RELATED"/>
    <property type="match status" value="1"/>
</dbReference>
<keyword evidence="15" id="KW-1185">Reference proteome</keyword>
<protein>
    <submittedName>
        <fullName evidence="14">Putative methyl-accepting chemotaxis sensory transducer</fullName>
    </submittedName>
</protein>
<gene>
    <name evidence="14" type="ORF">MAIT1_00698</name>
</gene>
<dbReference type="SUPFAM" id="SSF47188">
    <property type="entry name" value="Hemerythrin-like"/>
    <property type="match status" value="1"/>
</dbReference>
<comment type="similarity">
    <text evidence="2">Belongs to the hemerythrin family.</text>
</comment>
<proteinExistence type="inferred from homology"/>
<dbReference type="GO" id="GO:0007165">
    <property type="term" value="P:signal transduction"/>
    <property type="evidence" value="ECO:0007669"/>
    <property type="project" value="UniProtKB-KW"/>
</dbReference>
<evidence type="ECO:0000313" key="14">
    <source>
        <dbReference type="EMBL" id="OSM00231.1"/>
    </source>
</evidence>
<dbReference type="PROSITE" id="PS50111">
    <property type="entry name" value="CHEMOTAXIS_TRANSDUC_2"/>
    <property type="match status" value="1"/>
</dbReference>
<reference evidence="14 15" key="1">
    <citation type="journal article" date="2016" name="BMC Genomics">
        <title>Combined genomic and structural analyses of a cultured magnetotactic bacterium reveals its niche adaptation to a dynamic environment.</title>
        <authorList>
            <person name="Araujo A.C."/>
            <person name="Morillo V."/>
            <person name="Cypriano J."/>
            <person name="Teixeira L.C."/>
            <person name="Leao P."/>
            <person name="Lyra S."/>
            <person name="Almeida L.G."/>
            <person name="Bazylinski D.A."/>
            <person name="Vasconcellos A.T."/>
            <person name="Abreu F."/>
            <person name="Lins U."/>
        </authorList>
    </citation>
    <scope>NUCLEOTIDE SEQUENCE [LARGE SCALE GENOMIC DNA]</scope>
    <source>
        <strain evidence="14 15">IT-1</strain>
    </source>
</reference>
<evidence type="ECO:0000256" key="4">
    <source>
        <dbReference type="ARBA" id="ARBA00022723"/>
    </source>
</evidence>
<dbReference type="Pfam" id="PF00672">
    <property type="entry name" value="HAMP"/>
    <property type="match status" value="1"/>
</dbReference>
<evidence type="ECO:0000256" key="6">
    <source>
        <dbReference type="ARBA" id="ARBA00023224"/>
    </source>
</evidence>
<dbReference type="EMBL" id="LVJN01000021">
    <property type="protein sequence ID" value="OSM00231.1"/>
    <property type="molecule type" value="Genomic_DNA"/>
</dbReference>
<comment type="similarity">
    <text evidence="7">Belongs to the methyl-accepting chemotaxis (MCP) protein family.</text>
</comment>
<feature type="transmembrane region" description="Helical" evidence="10">
    <location>
        <begin position="345"/>
        <end position="364"/>
    </location>
</feature>
<dbReference type="PROSITE" id="PS50192">
    <property type="entry name" value="T_SNARE"/>
    <property type="match status" value="1"/>
</dbReference>
<dbReference type="InterPro" id="IPR012827">
    <property type="entry name" value="Hemerythrin_metal-bd"/>
</dbReference>
<keyword evidence="10" id="KW-1133">Transmembrane helix</keyword>
<keyword evidence="3" id="KW-0997">Cell inner membrane</keyword>
<feature type="transmembrane region" description="Helical" evidence="10">
    <location>
        <begin position="26"/>
        <end position="47"/>
    </location>
</feature>
<evidence type="ECO:0000256" key="1">
    <source>
        <dbReference type="ARBA" id="ARBA00004429"/>
    </source>
</evidence>